<reference evidence="1" key="1">
    <citation type="submission" date="2023-05" db="EMBL/GenBank/DDBJ databases">
        <authorList>
            <consortium name="ELIXIR-Norway"/>
        </authorList>
    </citation>
    <scope>NUCLEOTIDE SEQUENCE</scope>
</reference>
<accession>A0ACB0DTI1</accession>
<sequence length="217" mass="24307">MLHFRLYNGPRCQAATCRLLRSTSPPRTTSLSEMLVLSGPRGSCSKARALVLPRVSAHCAQAQHHREHNPRSPSGQSGEPTARSRQRARAACWPTGPQPCHACSVLPRDLPTASQKSTGAYTERLTATWRHVLCGGHWLPPSRAASSSSARWLSCWLRQLYCCSCCAHCWLNPWWARLELRGWKETRGAIGNADTFILPWLAQRPWQQTHYTLSSRG</sequence>
<evidence type="ECO:0000313" key="1">
    <source>
        <dbReference type="EMBL" id="CAI9691546.1"/>
    </source>
</evidence>
<evidence type="ECO:0000313" key="2">
    <source>
        <dbReference type="Proteomes" id="UP001162501"/>
    </source>
</evidence>
<proteinExistence type="predicted"/>
<name>A0ACB0DTI1_RANTA</name>
<gene>
    <name evidence="1" type="ORF">MRATA1EN3_LOCUS2759</name>
</gene>
<dbReference type="EMBL" id="OX596085">
    <property type="protein sequence ID" value="CAI9691546.1"/>
    <property type="molecule type" value="Genomic_DNA"/>
</dbReference>
<organism evidence="1 2">
    <name type="scientific">Rangifer tarandus platyrhynchus</name>
    <name type="common">Svalbard reindeer</name>
    <dbReference type="NCBI Taxonomy" id="3082113"/>
    <lineage>
        <taxon>Eukaryota</taxon>
        <taxon>Metazoa</taxon>
        <taxon>Chordata</taxon>
        <taxon>Craniata</taxon>
        <taxon>Vertebrata</taxon>
        <taxon>Euteleostomi</taxon>
        <taxon>Mammalia</taxon>
        <taxon>Eutheria</taxon>
        <taxon>Laurasiatheria</taxon>
        <taxon>Artiodactyla</taxon>
        <taxon>Ruminantia</taxon>
        <taxon>Pecora</taxon>
        <taxon>Cervidae</taxon>
        <taxon>Odocoileinae</taxon>
        <taxon>Rangifer</taxon>
    </lineage>
</organism>
<dbReference type="Proteomes" id="UP001162501">
    <property type="component" value="Chromosome 1"/>
</dbReference>
<protein>
    <submittedName>
        <fullName evidence="1">Uncharacterized protein</fullName>
    </submittedName>
</protein>